<dbReference type="GO" id="GO:0071555">
    <property type="term" value="P:cell wall organization"/>
    <property type="evidence" value="ECO:0007669"/>
    <property type="project" value="UniProtKB-KW"/>
</dbReference>
<evidence type="ECO:0000256" key="4">
    <source>
        <dbReference type="ARBA" id="ARBA00022960"/>
    </source>
</evidence>
<keyword evidence="4" id="KW-0133">Cell shape</keyword>
<organism evidence="12 13">
    <name type="scientific">[Clostridium] polysaccharolyticum</name>
    <dbReference type="NCBI Taxonomy" id="29364"/>
    <lineage>
        <taxon>Bacteria</taxon>
        <taxon>Bacillati</taxon>
        <taxon>Bacillota</taxon>
        <taxon>Clostridia</taxon>
        <taxon>Lachnospirales</taxon>
        <taxon>Lachnospiraceae</taxon>
    </lineage>
</organism>
<keyword evidence="5" id="KW-0573">Peptidoglycan synthesis</keyword>
<evidence type="ECO:0000256" key="2">
    <source>
        <dbReference type="ARBA" id="ARBA00022729"/>
    </source>
</evidence>
<keyword evidence="13" id="KW-1185">Reference proteome</keyword>
<dbReference type="SUPFAM" id="SSF56601">
    <property type="entry name" value="beta-lactamase/transpeptidase-like"/>
    <property type="match status" value="1"/>
</dbReference>
<keyword evidence="6" id="KW-0961">Cell wall biogenesis/degradation</keyword>
<proteinExistence type="inferred from homology"/>
<dbReference type="PROSITE" id="PS51257">
    <property type="entry name" value="PROKAR_LIPOPROTEIN"/>
    <property type="match status" value="1"/>
</dbReference>
<dbReference type="Proteomes" id="UP000199800">
    <property type="component" value="Unassembled WGS sequence"/>
</dbReference>
<evidence type="ECO:0000313" key="13">
    <source>
        <dbReference type="Proteomes" id="UP000199800"/>
    </source>
</evidence>
<dbReference type="EMBL" id="FOHN01000018">
    <property type="protein sequence ID" value="SET38990.1"/>
    <property type="molecule type" value="Genomic_DNA"/>
</dbReference>
<evidence type="ECO:0000256" key="10">
    <source>
        <dbReference type="SAM" id="SignalP"/>
    </source>
</evidence>
<feature type="active site" evidence="7">
    <location>
        <position position="155"/>
    </location>
</feature>
<dbReference type="InterPro" id="IPR018044">
    <property type="entry name" value="Peptidase_S11"/>
</dbReference>
<dbReference type="RefSeq" id="WP_092478351.1">
    <property type="nucleotide sequence ID" value="NZ_FOHN01000018.1"/>
</dbReference>
<evidence type="ECO:0000256" key="9">
    <source>
        <dbReference type="RuleBase" id="RU004016"/>
    </source>
</evidence>
<keyword evidence="2 10" id="KW-0732">Signal</keyword>
<dbReference type="GO" id="GO:0008360">
    <property type="term" value="P:regulation of cell shape"/>
    <property type="evidence" value="ECO:0007669"/>
    <property type="project" value="UniProtKB-KW"/>
</dbReference>
<dbReference type="AlphaFoldDB" id="A0A1I0E1P1"/>
<keyword evidence="12" id="KW-0645">Protease</keyword>
<dbReference type="GO" id="GO:0009002">
    <property type="term" value="F:serine-type D-Ala-D-Ala carboxypeptidase activity"/>
    <property type="evidence" value="ECO:0007669"/>
    <property type="project" value="InterPro"/>
</dbReference>
<dbReference type="GO" id="GO:0009252">
    <property type="term" value="P:peptidoglycan biosynthetic process"/>
    <property type="evidence" value="ECO:0007669"/>
    <property type="project" value="UniProtKB-KW"/>
</dbReference>
<evidence type="ECO:0000256" key="7">
    <source>
        <dbReference type="PIRSR" id="PIRSR618044-1"/>
    </source>
</evidence>
<accession>A0A1I0E1P1</accession>
<keyword evidence="3" id="KW-0378">Hydrolase</keyword>
<evidence type="ECO:0000313" key="12">
    <source>
        <dbReference type="EMBL" id="SET38990.1"/>
    </source>
</evidence>
<gene>
    <name evidence="12" type="ORF">SAMN04487772_11817</name>
</gene>
<evidence type="ECO:0000256" key="1">
    <source>
        <dbReference type="ARBA" id="ARBA00007164"/>
    </source>
</evidence>
<dbReference type="PANTHER" id="PTHR21581">
    <property type="entry name" value="D-ALANYL-D-ALANINE CARBOXYPEPTIDASE"/>
    <property type="match status" value="1"/>
</dbReference>
<dbReference type="OrthoDB" id="9791132at2"/>
<dbReference type="InterPro" id="IPR012338">
    <property type="entry name" value="Beta-lactam/transpept-like"/>
</dbReference>
<feature type="binding site" evidence="8">
    <location>
        <position position="272"/>
    </location>
    <ligand>
        <name>substrate</name>
    </ligand>
</feature>
<protein>
    <submittedName>
        <fullName evidence="12">D-alanyl-D-alanine carboxypeptidase (Penicillin-binding protein 5/6)</fullName>
    </submittedName>
</protein>
<feature type="signal peptide" evidence="10">
    <location>
        <begin position="1"/>
        <end position="22"/>
    </location>
</feature>
<feature type="chain" id="PRO_5011657871" evidence="10">
    <location>
        <begin position="23"/>
        <end position="322"/>
    </location>
</feature>
<dbReference type="GO" id="GO:0006508">
    <property type="term" value="P:proteolysis"/>
    <property type="evidence" value="ECO:0007669"/>
    <property type="project" value="InterPro"/>
</dbReference>
<dbReference type="InterPro" id="IPR001967">
    <property type="entry name" value="Peptidase_S11_N"/>
</dbReference>
<evidence type="ECO:0000256" key="8">
    <source>
        <dbReference type="PIRSR" id="PIRSR618044-2"/>
    </source>
</evidence>
<dbReference type="Pfam" id="PF00768">
    <property type="entry name" value="Peptidase_S11"/>
    <property type="match status" value="1"/>
</dbReference>
<name>A0A1I0E1P1_9FIRM</name>
<evidence type="ECO:0000256" key="5">
    <source>
        <dbReference type="ARBA" id="ARBA00022984"/>
    </source>
</evidence>
<comment type="similarity">
    <text evidence="1 9">Belongs to the peptidase S11 family.</text>
</comment>
<evidence type="ECO:0000256" key="6">
    <source>
        <dbReference type="ARBA" id="ARBA00023316"/>
    </source>
</evidence>
<evidence type="ECO:0000259" key="11">
    <source>
        <dbReference type="Pfam" id="PF00768"/>
    </source>
</evidence>
<feature type="domain" description="Peptidase S11 D-alanyl-D-alanine carboxypeptidase A N-terminal" evidence="11">
    <location>
        <begin position="66"/>
        <end position="304"/>
    </location>
</feature>
<dbReference type="STRING" id="29364.SAMN04487772_11817"/>
<evidence type="ECO:0000256" key="3">
    <source>
        <dbReference type="ARBA" id="ARBA00022801"/>
    </source>
</evidence>
<keyword evidence="12" id="KW-0121">Carboxypeptidase</keyword>
<feature type="active site" description="Proton acceptor" evidence="7">
    <location>
        <position position="100"/>
    </location>
</feature>
<dbReference type="Gene3D" id="3.40.710.10">
    <property type="entry name" value="DD-peptidase/beta-lactamase superfamily"/>
    <property type="match status" value="1"/>
</dbReference>
<sequence length="322" mass="34534">MKKRFFAAAVTVCLLLGGCAGNKVMIPYSSDTNSMTLAELDKGGESQLFAADLSVIPLGDDKGADAKLTAESVLLIDSTDNKVVYADNIYQKMYPASITKIVTALVALKNSDLEDIVTISHNAANIKEPGAKLCGFKEGCTITMRELLTAFLVYSGNDAGVAIAEHIAGSVDKFAEMMNEEAKETGATHSHFVNPHGLHDDNHYTTAYDIYLFFNELVKNYGSFVDIISQGIVKIEYKGPDGSYASRTFSSTDRYLVGTQTAPEGVTVIGGKTGTTGLAGSCLVLYSEGENTHKYISVILKADTGDALFLQMNELLSKISQS</sequence>
<dbReference type="PANTHER" id="PTHR21581:SF6">
    <property type="entry name" value="TRAFFICKING PROTEIN PARTICLE COMPLEX SUBUNIT 12"/>
    <property type="match status" value="1"/>
</dbReference>
<feature type="active site" description="Acyl-ester intermediate" evidence="7">
    <location>
        <position position="97"/>
    </location>
</feature>
<reference evidence="12 13" key="1">
    <citation type="submission" date="2016-10" db="EMBL/GenBank/DDBJ databases">
        <authorList>
            <person name="de Groot N.N."/>
        </authorList>
    </citation>
    <scope>NUCLEOTIDE SEQUENCE [LARGE SCALE GENOMIC DNA]</scope>
    <source>
        <strain evidence="12 13">DSM 1801</strain>
    </source>
</reference>
<dbReference type="PRINTS" id="PR00725">
    <property type="entry name" value="DADACBPTASE1"/>
</dbReference>